<feature type="domain" description="Methyltransferase FkbM" evidence="1">
    <location>
        <begin position="196"/>
        <end position="340"/>
    </location>
</feature>
<dbReference type="EMBL" id="FWXD01000045">
    <property type="protein sequence ID" value="SMC29804.1"/>
    <property type="molecule type" value="Genomic_DNA"/>
</dbReference>
<dbReference type="RefSeq" id="WP_176217048.1">
    <property type="nucleotide sequence ID" value="NZ_FWXD01000045.1"/>
</dbReference>
<keyword evidence="2" id="KW-0808">Transferase</keyword>
<accession>A0A1W1Y107</accession>
<dbReference type="InterPro" id="IPR006342">
    <property type="entry name" value="FkbM_mtfrase"/>
</dbReference>
<dbReference type="Gene3D" id="3.40.50.150">
    <property type="entry name" value="Vaccinia Virus protein VP39"/>
    <property type="match status" value="1"/>
</dbReference>
<dbReference type="NCBIfam" id="TIGR01444">
    <property type="entry name" value="fkbM_fam"/>
    <property type="match status" value="1"/>
</dbReference>
<evidence type="ECO:0000259" key="1">
    <source>
        <dbReference type="Pfam" id="PF05050"/>
    </source>
</evidence>
<gene>
    <name evidence="2" type="ORF">SAMN02745857_04145</name>
</gene>
<reference evidence="2 3" key="1">
    <citation type="submission" date="2017-04" db="EMBL/GenBank/DDBJ databases">
        <authorList>
            <person name="Afonso C.L."/>
            <person name="Miller P.J."/>
            <person name="Scott M.A."/>
            <person name="Spackman E."/>
            <person name="Goraichik I."/>
            <person name="Dimitrov K.M."/>
            <person name="Suarez D.L."/>
            <person name="Swayne D.E."/>
        </authorList>
    </citation>
    <scope>NUCLEOTIDE SEQUENCE [LARGE SCALE GENOMIC DNA]</scope>
    <source>
        <strain evidence="2 3">DSM 23236</strain>
    </source>
</reference>
<sequence>MLDLSQLGSEAIWQQARMHGVRIFGAGGFARDLARALLRLGIRVHGFVISAQGIQPDVAGLPVTSIHALNEQQRAQPIWLGIFNRGEDADYARIRAFCLGLGLNQLVHPQQYFDFVASEMGWRYWLTGKQDYAVGQSRIEDAIALLEDDASTATMRALLDFRLGHAPETGSVPDIAPQYFPSFMCSQIRAGCNFVDGGAYDGATLAEAARHLSIGQAWAFEPDMNNYRLLANAAPALPFPVTSIPAGLSDAPALLGFNAGGGEASAIGQSGSDRLPVVSLDACLGNAQIDFLKLDVEGHDLPALEGARGLIRKSRPVLALAGYHRWDDIYKIPEFIHSLGMDYKIRTLRHAYNTFDTVFYAY</sequence>
<keyword evidence="2" id="KW-0489">Methyltransferase</keyword>
<dbReference type="PANTHER" id="PTHR34203">
    <property type="entry name" value="METHYLTRANSFERASE, FKBM FAMILY PROTEIN"/>
    <property type="match status" value="1"/>
</dbReference>
<dbReference type="Proteomes" id="UP000192761">
    <property type="component" value="Unassembled WGS sequence"/>
</dbReference>
<evidence type="ECO:0000313" key="3">
    <source>
        <dbReference type="Proteomes" id="UP000192761"/>
    </source>
</evidence>
<dbReference type="InterPro" id="IPR052514">
    <property type="entry name" value="SAM-dependent_MTase"/>
</dbReference>
<dbReference type="SUPFAM" id="SSF53335">
    <property type="entry name" value="S-adenosyl-L-methionine-dependent methyltransferases"/>
    <property type="match status" value="1"/>
</dbReference>
<organism evidence="2 3">
    <name type="scientific">Andreprevotia lacus DSM 23236</name>
    <dbReference type="NCBI Taxonomy" id="1121001"/>
    <lineage>
        <taxon>Bacteria</taxon>
        <taxon>Pseudomonadati</taxon>
        <taxon>Pseudomonadota</taxon>
        <taxon>Betaproteobacteria</taxon>
        <taxon>Neisseriales</taxon>
        <taxon>Chitinibacteraceae</taxon>
        <taxon>Andreprevotia</taxon>
    </lineage>
</organism>
<dbReference type="GO" id="GO:0008168">
    <property type="term" value="F:methyltransferase activity"/>
    <property type="evidence" value="ECO:0007669"/>
    <property type="project" value="UniProtKB-KW"/>
</dbReference>
<dbReference type="AlphaFoldDB" id="A0A1W1Y107"/>
<protein>
    <submittedName>
        <fullName evidence="2">Methyltransferase, FkbM family</fullName>
    </submittedName>
</protein>
<evidence type="ECO:0000313" key="2">
    <source>
        <dbReference type="EMBL" id="SMC29804.1"/>
    </source>
</evidence>
<dbReference type="InterPro" id="IPR029063">
    <property type="entry name" value="SAM-dependent_MTases_sf"/>
</dbReference>
<dbReference type="GO" id="GO:0032259">
    <property type="term" value="P:methylation"/>
    <property type="evidence" value="ECO:0007669"/>
    <property type="project" value="UniProtKB-KW"/>
</dbReference>
<proteinExistence type="predicted"/>
<name>A0A1W1Y107_9NEIS</name>
<dbReference type="STRING" id="1121001.SAMN02745857_04145"/>
<keyword evidence="3" id="KW-1185">Reference proteome</keyword>
<dbReference type="PANTHER" id="PTHR34203:SF15">
    <property type="entry name" value="SLL1173 PROTEIN"/>
    <property type="match status" value="1"/>
</dbReference>
<dbReference type="Pfam" id="PF05050">
    <property type="entry name" value="Methyltransf_21"/>
    <property type="match status" value="1"/>
</dbReference>